<dbReference type="AlphaFoldDB" id="A0AAX4IB45"/>
<dbReference type="GeneID" id="87942059"/>
<accession>A0AAX4IB45</accession>
<protein>
    <submittedName>
        <fullName evidence="1">Uncharacterized protein</fullName>
    </submittedName>
</protein>
<dbReference type="EMBL" id="CP137307">
    <property type="protein sequence ID" value="WQF80542.1"/>
    <property type="molecule type" value="Genomic_DNA"/>
</dbReference>
<sequence length="153" mass="16659">MLVAAAGCGRASTDSYRRMQQHATWRRDEASRDAVVVMQVVGVMLALGPCVRPIAFESPFDHWIPFDALAPSICPDASHGPLVVIPRAAVAAPPPHLSPLLASWDWEAIKIHQQDVDLVPNQGLTLGLFRMRCCDFAIPNRDSDACGSAMTDR</sequence>
<name>A0AAX4IB45_9PEZI</name>
<dbReference type="Proteomes" id="UP001322277">
    <property type="component" value="Chromosome 3"/>
</dbReference>
<dbReference type="RefSeq" id="XP_062777766.1">
    <property type="nucleotide sequence ID" value="XM_062921715.1"/>
</dbReference>
<keyword evidence="2" id="KW-1185">Reference proteome</keyword>
<proteinExistence type="predicted"/>
<evidence type="ECO:0000313" key="2">
    <source>
        <dbReference type="Proteomes" id="UP001322277"/>
    </source>
</evidence>
<reference evidence="2" key="1">
    <citation type="journal article" date="2023" name="bioRxiv">
        <title>Complete genome of the Medicago anthracnose fungus, Colletotrichum destructivum, reveals a mini-chromosome-like region within a core chromosome.</title>
        <authorList>
            <person name="Lapalu N."/>
            <person name="Simon A."/>
            <person name="Lu A."/>
            <person name="Plaumann P.-L."/>
            <person name="Amselem J."/>
            <person name="Pigne S."/>
            <person name="Auger A."/>
            <person name="Koch C."/>
            <person name="Dallery J.-F."/>
            <person name="O'Connell R.J."/>
        </authorList>
    </citation>
    <scope>NUCLEOTIDE SEQUENCE [LARGE SCALE GENOMIC DNA]</scope>
    <source>
        <strain evidence="2">CBS 520.97</strain>
    </source>
</reference>
<evidence type="ECO:0000313" key="1">
    <source>
        <dbReference type="EMBL" id="WQF80542.1"/>
    </source>
</evidence>
<gene>
    <name evidence="1" type="ORF">CDEST_05556</name>
</gene>
<organism evidence="1 2">
    <name type="scientific">Colletotrichum destructivum</name>
    <dbReference type="NCBI Taxonomy" id="34406"/>
    <lineage>
        <taxon>Eukaryota</taxon>
        <taxon>Fungi</taxon>
        <taxon>Dikarya</taxon>
        <taxon>Ascomycota</taxon>
        <taxon>Pezizomycotina</taxon>
        <taxon>Sordariomycetes</taxon>
        <taxon>Hypocreomycetidae</taxon>
        <taxon>Glomerellales</taxon>
        <taxon>Glomerellaceae</taxon>
        <taxon>Colletotrichum</taxon>
        <taxon>Colletotrichum destructivum species complex</taxon>
    </lineage>
</organism>
<dbReference type="KEGG" id="cdet:87942059"/>